<dbReference type="Proteomes" id="UP000501048">
    <property type="component" value="Chromosome"/>
</dbReference>
<dbReference type="EMBL" id="CP051464">
    <property type="protein sequence ID" value="QJC97953.1"/>
    <property type="molecule type" value="Genomic_DNA"/>
</dbReference>
<dbReference type="InterPro" id="IPR025441">
    <property type="entry name" value="DUF4181"/>
</dbReference>
<dbReference type="RefSeq" id="WP_168748922.1">
    <property type="nucleotide sequence ID" value="NZ_CP051464.1"/>
</dbReference>
<keyword evidence="1" id="KW-1133">Transmembrane helix</keyword>
<evidence type="ECO:0000313" key="5">
    <source>
        <dbReference type="Proteomes" id="UP001075387"/>
    </source>
</evidence>
<protein>
    <submittedName>
        <fullName evidence="2">DUF4181 domain-containing protein</fullName>
    </submittedName>
    <submittedName>
        <fullName evidence="3">YwrE</fullName>
    </submittedName>
</protein>
<keyword evidence="1" id="KW-0472">Membrane</keyword>
<feature type="transmembrane region" description="Helical" evidence="1">
    <location>
        <begin position="92"/>
        <end position="112"/>
    </location>
</feature>
<proteinExistence type="predicted"/>
<feature type="transmembrane region" description="Helical" evidence="1">
    <location>
        <begin position="6"/>
        <end position="23"/>
    </location>
</feature>
<name>A0AAP3FXY0_BACMO</name>
<evidence type="ECO:0000256" key="1">
    <source>
        <dbReference type="SAM" id="Phobius"/>
    </source>
</evidence>
<accession>A0AAP3FXY0</accession>
<keyword evidence="4" id="KW-1185">Reference proteome</keyword>
<keyword evidence="1" id="KW-0812">Transmembrane</keyword>
<dbReference type="GeneID" id="76984275"/>
<dbReference type="AlphaFoldDB" id="A0AAP3FXY0"/>
<evidence type="ECO:0000313" key="3">
    <source>
        <dbReference type="EMBL" id="QJC97953.1"/>
    </source>
</evidence>
<evidence type="ECO:0000313" key="4">
    <source>
        <dbReference type="Proteomes" id="UP000501048"/>
    </source>
</evidence>
<dbReference type="Pfam" id="PF13789">
    <property type="entry name" value="DUF4181"/>
    <property type="match status" value="1"/>
</dbReference>
<reference evidence="2" key="2">
    <citation type="submission" date="2022-02" db="EMBL/GenBank/DDBJ databases">
        <title>Crop Bioprotection Bacillus Genome Sequencing.</title>
        <authorList>
            <person name="Dunlap C."/>
        </authorList>
    </citation>
    <scope>NUCLEOTIDE SEQUENCE</scope>
    <source>
        <strain evidence="2">CK3O2B-54A</strain>
    </source>
</reference>
<gene>
    <name evidence="3" type="primary">ywrE</name>
    <name evidence="3" type="ORF">HC660_35060</name>
    <name evidence="2" type="ORF">MOD07_15640</name>
</gene>
<dbReference type="EMBL" id="JALAQA010000008">
    <property type="protein sequence ID" value="MCY8510969.1"/>
    <property type="molecule type" value="Genomic_DNA"/>
</dbReference>
<dbReference type="Proteomes" id="UP001075387">
    <property type="component" value="Unassembled WGS sequence"/>
</dbReference>
<sequence>MSTHFWLVFLVIVSFSTALQFLIKKKFGIHKSGWLYKPVSSTQRLIEIFLLILFVFSMIFFPVGYMLLLFFISIDSLRFFIEWRYRPEDKQYMYHLIEAGLFLALLIYICIFF</sequence>
<organism evidence="2 5">
    <name type="scientific">Bacillus mojavensis</name>
    <dbReference type="NCBI Taxonomy" id="72360"/>
    <lineage>
        <taxon>Bacteria</taxon>
        <taxon>Bacillati</taxon>
        <taxon>Bacillota</taxon>
        <taxon>Bacilli</taxon>
        <taxon>Bacillales</taxon>
        <taxon>Bacillaceae</taxon>
        <taxon>Bacillus</taxon>
    </lineage>
</organism>
<feature type="transmembrane region" description="Helical" evidence="1">
    <location>
        <begin position="44"/>
        <end position="72"/>
    </location>
</feature>
<reference evidence="3 4" key="1">
    <citation type="submission" date="2020-04" db="EMBL/GenBank/DDBJ databases">
        <title>Plant growth promoting and environmental Bacillus: genomic and epigenetic comparison.</title>
        <authorList>
            <person name="Reva O.N."/>
            <person name="Lutz S."/>
            <person name="Ahrens C.H."/>
        </authorList>
    </citation>
    <scope>NUCLEOTIDE SEQUENCE [LARGE SCALE GENOMIC DNA]</scope>
    <source>
        <strain evidence="3 4">UCMB5075</strain>
    </source>
</reference>
<evidence type="ECO:0000313" key="2">
    <source>
        <dbReference type="EMBL" id="MCY8510969.1"/>
    </source>
</evidence>